<dbReference type="EMBL" id="CP034687">
    <property type="protein sequence ID" value="AZS88603.1"/>
    <property type="molecule type" value="Genomic_DNA"/>
</dbReference>
<dbReference type="GO" id="GO:0003676">
    <property type="term" value="F:nucleic acid binding"/>
    <property type="evidence" value="ECO:0007669"/>
    <property type="project" value="InterPro"/>
</dbReference>
<dbReference type="Gene3D" id="3.40.1350.10">
    <property type="match status" value="1"/>
</dbReference>
<evidence type="ECO:0000313" key="2">
    <source>
        <dbReference type="Proteomes" id="UP000271291"/>
    </source>
</evidence>
<organism evidence="1 2">
    <name type="scientific">Streptomyces griseoviridis</name>
    <dbReference type="NCBI Taxonomy" id="45398"/>
    <lineage>
        <taxon>Bacteria</taxon>
        <taxon>Bacillati</taxon>
        <taxon>Actinomycetota</taxon>
        <taxon>Actinomycetes</taxon>
        <taxon>Kitasatosporales</taxon>
        <taxon>Streptomycetaceae</taxon>
        <taxon>Streptomyces</taxon>
    </lineage>
</organism>
<gene>
    <name evidence="1" type="ORF">ELQ87_33465</name>
</gene>
<proteinExistence type="predicted"/>
<evidence type="ECO:0000313" key="1">
    <source>
        <dbReference type="EMBL" id="AZS88603.1"/>
    </source>
</evidence>
<name>A0A3S9ZM12_STRGD</name>
<dbReference type="RefSeq" id="WP_127181373.1">
    <property type="nucleotide sequence ID" value="NZ_CP029078.1"/>
</dbReference>
<dbReference type="KEGG" id="sgd:ELQ87_33465"/>
<dbReference type="OrthoDB" id="3886134at2"/>
<sequence length="808" mass="91734">MGEPTYQNITATVRPPRCAIFINKNSEYWQTAANVAITQASQVWGGRNFLIVPTDGEKIEDKFWELLEAYSPDYLAVCDLTFTDFEEANPDRYAEIKHLHKNGEPAKEWSDAEFEDWFAGSAAQSRIDELTISEALSSELIYRLSPFHHSDAVDQYLTSTSGFGYPFTKIAKIISATTRHIGLVRLPPIINDSTFKLLIHSETGVGSREYIDEISEAGFTTKRVPDTYKLTNVLTHVQGPQRPFLGEHEEPHLDESFLPNTPFGLSMLHLGQYYRADKHRSDKEPVVVVLGDSVEDFCFYYSLSRMHEGIKWLPQAWLRSSTKARNAARKRSQQGQEVDPFTLEQQGARELVSVVSSLIRYGHSTKSVQLCSMSLSQRQLVAYRTQIGRLTYFEPARFASKIECVPIESVSTSCVLRVYETDNYVNHRSMVFVDGKSVSPFDTPKPKSFNEIRLPDHYWLTSLQIEGYQPPSLPTLGPKLANLHNSTTESRVANDGIVYLCPNSMIFGSDLDAILVRPKIEMPDVLSLINSYFESVGITAKYSDKGKYFNDTISRFGGLDALGEFIKTKMTRSILDKFMQTNKNAEDGVFYVRTDQRSYLDLDAFADCMGSPQAAADLIDDMLTKEIIYRGYILKCERCSLSSWYSLDALSSVFSCNRCDFQQQFTQKHWKNGMVEPRWCYKLAETVYQFYEKNSHLTAQVLYKLKSQSTTAFHFAPEIDLIGFSGPGDSREMDVACILDGQIIFGECKTETLKLKDVVKFEQLAQMPMKNPARVIFATTKPVSDDFKKRMGQVPNAELMVRSDLYDD</sequence>
<dbReference type="InterPro" id="IPR011856">
    <property type="entry name" value="tRNA_endonuc-like_dom_sf"/>
</dbReference>
<reference evidence="1 2" key="1">
    <citation type="submission" date="2018-12" db="EMBL/GenBank/DDBJ databases">
        <title>Streptomyces griseoviridis F1-27 complete genome.</title>
        <authorList>
            <person name="Mariita R.M."/>
            <person name="Sello J.K."/>
        </authorList>
    </citation>
    <scope>NUCLEOTIDE SEQUENCE [LARGE SCALE GENOMIC DNA]</scope>
    <source>
        <strain evidence="1 2">F1-27</strain>
    </source>
</reference>
<accession>A0A3S9ZM12</accession>
<dbReference type="AlphaFoldDB" id="A0A3S9ZM12"/>
<dbReference type="Proteomes" id="UP000271291">
    <property type="component" value="Chromosome"/>
</dbReference>
<protein>
    <submittedName>
        <fullName evidence="1">Uncharacterized protein</fullName>
    </submittedName>
</protein>